<comment type="caution">
    <text evidence="10">The sequence shown here is derived from an EMBL/GenBank/DDBJ whole genome shotgun (WGS) entry which is preliminary data.</text>
</comment>
<organism evidence="10 11">
    <name type="scientific">Botryosphaeria dothidea</name>
    <dbReference type="NCBI Taxonomy" id="55169"/>
    <lineage>
        <taxon>Eukaryota</taxon>
        <taxon>Fungi</taxon>
        <taxon>Dikarya</taxon>
        <taxon>Ascomycota</taxon>
        <taxon>Pezizomycotina</taxon>
        <taxon>Dothideomycetes</taxon>
        <taxon>Dothideomycetes incertae sedis</taxon>
        <taxon>Botryosphaeriales</taxon>
        <taxon>Botryosphaeriaceae</taxon>
        <taxon>Botryosphaeria</taxon>
    </lineage>
</organism>
<evidence type="ECO:0000313" key="10">
    <source>
        <dbReference type="EMBL" id="KAF4303464.1"/>
    </source>
</evidence>
<dbReference type="EC" id="2.6.1.13" evidence="4 9"/>
<dbReference type="UniPathway" id="UPA00098">
    <property type="reaction ID" value="UER00358"/>
</dbReference>
<dbReference type="EMBL" id="WWBZ02000062">
    <property type="protein sequence ID" value="KAF4303464.1"/>
    <property type="molecule type" value="Genomic_DNA"/>
</dbReference>
<dbReference type="SUPFAM" id="SSF53383">
    <property type="entry name" value="PLP-dependent transferases"/>
    <property type="match status" value="1"/>
</dbReference>
<dbReference type="PANTHER" id="PTHR11986">
    <property type="entry name" value="AMINOTRANSFERASE CLASS III"/>
    <property type="match status" value="1"/>
</dbReference>
<evidence type="ECO:0000256" key="5">
    <source>
        <dbReference type="ARBA" id="ARBA00022576"/>
    </source>
</evidence>
<evidence type="ECO:0000256" key="9">
    <source>
        <dbReference type="RuleBase" id="RU365036"/>
    </source>
</evidence>
<dbReference type="CDD" id="cd00610">
    <property type="entry name" value="OAT_like"/>
    <property type="match status" value="1"/>
</dbReference>
<dbReference type="InterPro" id="IPR010164">
    <property type="entry name" value="Orn_aminotrans"/>
</dbReference>
<comment type="pathway">
    <text evidence="2 9">Amino-acid biosynthesis; L-proline biosynthesis; L-glutamate 5-semialdehyde from L-ornithine: step 1/1.</text>
</comment>
<dbReference type="InterPro" id="IPR015424">
    <property type="entry name" value="PyrdxlP-dep_Trfase"/>
</dbReference>
<dbReference type="OrthoDB" id="10261433at2759"/>
<dbReference type="GO" id="GO:0019544">
    <property type="term" value="P:L-arginine catabolic process to L-glutamate"/>
    <property type="evidence" value="ECO:0007669"/>
    <property type="project" value="TreeGrafter"/>
</dbReference>
<keyword evidence="11" id="KW-1185">Reference proteome</keyword>
<dbReference type="GO" id="GO:0030170">
    <property type="term" value="F:pyridoxal phosphate binding"/>
    <property type="evidence" value="ECO:0007669"/>
    <property type="project" value="InterPro"/>
</dbReference>
<protein>
    <recommendedName>
        <fullName evidence="4 9">Ornithine aminotransferase</fullName>
        <ecNumber evidence="4 9">2.6.1.13</ecNumber>
    </recommendedName>
</protein>
<accession>A0A8H4IMA7</accession>
<evidence type="ECO:0000256" key="1">
    <source>
        <dbReference type="ARBA" id="ARBA00001933"/>
    </source>
</evidence>
<dbReference type="PANTHER" id="PTHR11986:SF18">
    <property type="entry name" value="ORNITHINE AMINOTRANSFERASE, MITOCHONDRIAL"/>
    <property type="match status" value="1"/>
</dbReference>
<evidence type="ECO:0000256" key="2">
    <source>
        <dbReference type="ARBA" id="ARBA00004998"/>
    </source>
</evidence>
<evidence type="ECO:0000256" key="4">
    <source>
        <dbReference type="ARBA" id="ARBA00012924"/>
    </source>
</evidence>
<dbReference type="GO" id="GO:0042802">
    <property type="term" value="F:identical protein binding"/>
    <property type="evidence" value="ECO:0007669"/>
    <property type="project" value="TreeGrafter"/>
</dbReference>
<keyword evidence="5 9" id="KW-0032">Aminotransferase</keyword>
<dbReference type="InterPro" id="IPR049704">
    <property type="entry name" value="Aminotrans_3_PPA_site"/>
</dbReference>
<dbReference type="GO" id="GO:0005737">
    <property type="term" value="C:cytoplasm"/>
    <property type="evidence" value="ECO:0007669"/>
    <property type="project" value="TreeGrafter"/>
</dbReference>
<dbReference type="InterPro" id="IPR050103">
    <property type="entry name" value="Class-III_PLP-dep_AT"/>
</dbReference>
<dbReference type="Proteomes" id="UP000572817">
    <property type="component" value="Unassembled WGS sequence"/>
</dbReference>
<comment type="cofactor">
    <cofactor evidence="1 9">
        <name>pyridoxal 5'-phosphate</name>
        <dbReference type="ChEBI" id="CHEBI:597326"/>
    </cofactor>
</comment>
<dbReference type="Pfam" id="PF00202">
    <property type="entry name" value="Aminotran_3"/>
    <property type="match status" value="1"/>
</dbReference>
<dbReference type="InterPro" id="IPR005814">
    <property type="entry name" value="Aminotrans_3"/>
</dbReference>
<dbReference type="Gene3D" id="3.90.1150.10">
    <property type="entry name" value="Aspartate Aminotransferase, domain 1"/>
    <property type="match status" value="1"/>
</dbReference>
<proteinExistence type="inferred from homology"/>
<keyword evidence="6 9" id="KW-0808">Transferase</keyword>
<dbReference type="PROSITE" id="PS00600">
    <property type="entry name" value="AA_TRANSFER_CLASS_3"/>
    <property type="match status" value="1"/>
</dbReference>
<evidence type="ECO:0000256" key="3">
    <source>
        <dbReference type="ARBA" id="ARBA00008954"/>
    </source>
</evidence>
<evidence type="ECO:0000256" key="7">
    <source>
        <dbReference type="ARBA" id="ARBA00022898"/>
    </source>
</evidence>
<dbReference type="AlphaFoldDB" id="A0A8H4IMA7"/>
<dbReference type="NCBIfam" id="TIGR01885">
    <property type="entry name" value="Orn_aminotrans"/>
    <property type="match status" value="1"/>
</dbReference>
<dbReference type="FunFam" id="3.40.640.10:FF:000011">
    <property type="entry name" value="Ornithine aminotransferase"/>
    <property type="match status" value="1"/>
</dbReference>
<dbReference type="InterPro" id="IPR015422">
    <property type="entry name" value="PyrdxlP-dep_Trfase_small"/>
</dbReference>
<dbReference type="GO" id="GO:0055129">
    <property type="term" value="P:L-proline biosynthetic process"/>
    <property type="evidence" value="ECO:0007669"/>
    <property type="project" value="UniProtKB-UniPathway"/>
</dbReference>
<sequence>MAPPSAISPPPIEGGVNTTGGLTKQSAAYVKVWQEKVRGGFAPFPVVLEKAKNHILVDVDGKEYIDLITQFAVMNFGYSHPKIVQAVVDQVKKLPLVNTGYINPLYAQFAERLTAKFGFDSIATMLSGSEAVESAIKIARKWAYVKKGIQADEAWILTTDRCYHGITLATMSLSNVIADHFGKHLPHVGPLAPSTGKLIEYGELHVLRETFEQDGHKIAAFIIEPIQGLSGTRIPPQGYLRAVQDLCHAHNILFICDEVQTGYGRTGTDLAYQAEPGVQPDLVTLGKAVTGGMYPMSVIMGKAHVMDVVAKYEVAGTFAASPVACAAALAALDVLEEEKIAERAQMLGEEMTRTIDELAPPYVTDHRGRGRGLFQTLVLDESKPGVTARRVAALAALRGVLVGNGANRLRFSPPLTIPKEDLIKAVNVVVQAIKDVETLGDFPGSDFLN</sequence>
<dbReference type="GO" id="GO:0010121">
    <property type="term" value="P:L-arginine catabolic process to proline via ornithine"/>
    <property type="evidence" value="ECO:0007669"/>
    <property type="project" value="TreeGrafter"/>
</dbReference>
<dbReference type="Gene3D" id="3.40.640.10">
    <property type="entry name" value="Type I PLP-dependent aspartate aminotransferase-like (Major domain)"/>
    <property type="match status" value="1"/>
</dbReference>
<keyword evidence="7 8" id="KW-0663">Pyridoxal phosphate</keyword>
<gene>
    <name evidence="10" type="ORF">GTA08_BOTSDO09541</name>
</gene>
<evidence type="ECO:0000256" key="8">
    <source>
        <dbReference type="RuleBase" id="RU003560"/>
    </source>
</evidence>
<reference evidence="10" key="1">
    <citation type="submission" date="2020-04" db="EMBL/GenBank/DDBJ databases">
        <title>Genome Assembly and Annotation of Botryosphaeria dothidea sdau 11-99, a Latent Pathogen of Apple Fruit Ring Rot in China.</title>
        <authorList>
            <person name="Yu C."/>
            <person name="Diao Y."/>
            <person name="Lu Q."/>
            <person name="Zhao J."/>
            <person name="Cui S."/>
            <person name="Peng C."/>
            <person name="He B."/>
            <person name="Liu H."/>
        </authorList>
    </citation>
    <scope>NUCLEOTIDE SEQUENCE [LARGE SCALE GENOMIC DNA]</scope>
    <source>
        <strain evidence="10">Sdau11-99</strain>
    </source>
</reference>
<comment type="similarity">
    <text evidence="3 8">Belongs to the class-III pyridoxal-phosphate-dependent aminotransferase family.</text>
</comment>
<comment type="catalytic activity">
    <reaction evidence="9">
        <text>a 2-oxocarboxylate + L-ornithine = L-glutamate 5-semialdehyde + an L-alpha-amino acid</text>
        <dbReference type="Rhea" id="RHEA:13877"/>
        <dbReference type="ChEBI" id="CHEBI:35179"/>
        <dbReference type="ChEBI" id="CHEBI:46911"/>
        <dbReference type="ChEBI" id="CHEBI:58066"/>
        <dbReference type="ChEBI" id="CHEBI:59869"/>
        <dbReference type="EC" id="2.6.1.13"/>
    </reaction>
</comment>
<dbReference type="InterPro" id="IPR015421">
    <property type="entry name" value="PyrdxlP-dep_Trfase_major"/>
</dbReference>
<dbReference type="PIRSF" id="PIRSF000521">
    <property type="entry name" value="Transaminase_4ab_Lys_Orn"/>
    <property type="match status" value="1"/>
</dbReference>
<dbReference type="GO" id="GO:0004587">
    <property type="term" value="F:ornithine aminotransferase activity"/>
    <property type="evidence" value="ECO:0007669"/>
    <property type="project" value="UniProtKB-EC"/>
</dbReference>
<evidence type="ECO:0000313" key="11">
    <source>
        <dbReference type="Proteomes" id="UP000572817"/>
    </source>
</evidence>
<evidence type="ECO:0000256" key="6">
    <source>
        <dbReference type="ARBA" id="ARBA00022679"/>
    </source>
</evidence>
<name>A0A8H4IMA7_9PEZI</name>